<evidence type="ECO:0000256" key="3">
    <source>
        <dbReference type="ARBA" id="ARBA00019010"/>
    </source>
</evidence>
<dbReference type="InterPro" id="IPR027417">
    <property type="entry name" value="P-loop_NTPase"/>
</dbReference>
<accession>A0A3B0RKV4</accession>
<dbReference type="EMBL" id="UOEA01000060">
    <property type="protein sequence ID" value="VAV84115.1"/>
    <property type="molecule type" value="Genomic_DNA"/>
</dbReference>
<evidence type="ECO:0000256" key="8">
    <source>
        <dbReference type="ARBA" id="ARBA00022840"/>
    </source>
</evidence>
<evidence type="ECO:0000256" key="10">
    <source>
        <dbReference type="ARBA" id="ARBA00032441"/>
    </source>
</evidence>
<keyword evidence="4" id="KW-0963">Cytoplasm</keyword>
<sequence length="197" mass="20812">MSEEPKPGVKSKPVRVVKSFVTTGPSETEELGMKLAEGLSAGSVVALRGELGAGKTVLARGIARGLGVEGYLKSPSFTIVNEYNEGRIPLYHIDLYRLPEGAEDASCGDPTDELGLEEYLYGDGVCVIEWAERAASLIPQDAIRVTITYGAQGVGAGPAGEPPDKKEETEDNEEETGADAAARTLVVSCYEHSEPAV</sequence>
<name>A0A3B0RKV4_9ZZZZ</name>
<evidence type="ECO:0000313" key="12">
    <source>
        <dbReference type="EMBL" id="VAV84115.1"/>
    </source>
</evidence>
<reference evidence="12" key="1">
    <citation type="submission" date="2018-06" db="EMBL/GenBank/DDBJ databases">
        <authorList>
            <person name="Zhirakovskaya E."/>
        </authorList>
    </citation>
    <scope>NUCLEOTIDE SEQUENCE</scope>
</reference>
<keyword evidence="6" id="KW-0479">Metal-binding</keyword>
<evidence type="ECO:0000256" key="11">
    <source>
        <dbReference type="SAM" id="MobiDB-lite"/>
    </source>
</evidence>
<dbReference type="NCBIfam" id="TIGR00150">
    <property type="entry name" value="T6A_YjeE"/>
    <property type="match status" value="1"/>
</dbReference>
<gene>
    <name evidence="12" type="ORF">MNBD_DELTA01-745</name>
</gene>
<evidence type="ECO:0000256" key="2">
    <source>
        <dbReference type="ARBA" id="ARBA00007599"/>
    </source>
</evidence>
<dbReference type="PANTHER" id="PTHR33540:SF2">
    <property type="entry name" value="TRNA THREONYLCARBAMOYLADENOSINE BIOSYNTHESIS PROTEIN TSAE"/>
    <property type="match status" value="1"/>
</dbReference>
<evidence type="ECO:0000256" key="6">
    <source>
        <dbReference type="ARBA" id="ARBA00022723"/>
    </source>
</evidence>
<protein>
    <recommendedName>
        <fullName evidence="3">tRNA threonylcarbamoyladenosine biosynthesis protein TsaE</fullName>
    </recommendedName>
    <alternativeName>
        <fullName evidence="10">t(6)A37 threonylcarbamoyladenosine biosynthesis protein TsaE</fullName>
    </alternativeName>
</protein>
<evidence type="ECO:0000256" key="4">
    <source>
        <dbReference type="ARBA" id="ARBA00022490"/>
    </source>
</evidence>
<evidence type="ECO:0000256" key="7">
    <source>
        <dbReference type="ARBA" id="ARBA00022741"/>
    </source>
</evidence>
<keyword evidence="9" id="KW-0460">Magnesium</keyword>
<organism evidence="12">
    <name type="scientific">hydrothermal vent metagenome</name>
    <dbReference type="NCBI Taxonomy" id="652676"/>
    <lineage>
        <taxon>unclassified sequences</taxon>
        <taxon>metagenomes</taxon>
        <taxon>ecological metagenomes</taxon>
    </lineage>
</organism>
<dbReference type="SUPFAM" id="SSF52540">
    <property type="entry name" value="P-loop containing nucleoside triphosphate hydrolases"/>
    <property type="match status" value="1"/>
</dbReference>
<comment type="subcellular location">
    <subcellularLocation>
        <location evidence="1">Cytoplasm</location>
    </subcellularLocation>
</comment>
<dbReference type="InterPro" id="IPR003442">
    <property type="entry name" value="T6A_TsaE"/>
</dbReference>
<evidence type="ECO:0000256" key="1">
    <source>
        <dbReference type="ARBA" id="ARBA00004496"/>
    </source>
</evidence>
<dbReference type="GO" id="GO:0046872">
    <property type="term" value="F:metal ion binding"/>
    <property type="evidence" value="ECO:0007669"/>
    <property type="project" value="UniProtKB-KW"/>
</dbReference>
<dbReference type="GO" id="GO:0005524">
    <property type="term" value="F:ATP binding"/>
    <property type="evidence" value="ECO:0007669"/>
    <property type="project" value="UniProtKB-KW"/>
</dbReference>
<keyword evidence="8" id="KW-0067">ATP-binding</keyword>
<dbReference type="Gene3D" id="3.40.50.300">
    <property type="entry name" value="P-loop containing nucleotide triphosphate hydrolases"/>
    <property type="match status" value="1"/>
</dbReference>
<keyword evidence="7" id="KW-0547">Nucleotide-binding</keyword>
<proteinExistence type="inferred from homology"/>
<dbReference type="PANTHER" id="PTHR33540">
    <property type="entry name" value="TRNA THREONYLCARBAMOYLADENOSINE BIOSYNTHESIS PROTEIN TSAE"/>
    <property type="match status" value="1"/>
</dbReference>
<feature type="region of interest" description="Disordered" evidence="11">
    <location>
        <begin position="153"/>
        <end position="184"/>
    </location>
</feature>
<evidence type="ECO:0000256" key="9">
    <source>
        <dbReference type="ARBA" id="ARBA00022842"/>
    </source>
</evidence>
<dbReference type="Pfam" id="PF02367">
    <property type="entry name" value="TsaE"/>
    <property type="match status" value="1"/>
</dbReference>
<dbReference type="GO" id="GO:0005737">
    <property type="term" value="C:cytoplasm"/>
    <property type="evidence" value="ECO:0007669"/>
    <property type="project" value="UniProtKB-SubCell"/>
</dbReference>
<dbReference type="AlphaFoldDB" id="A0A3B0RKV4"/>
<evidence type="ECO:0000256" key="5">
    <source>
        <dbReference type="ARBA" id="ARBA00022694"/>
    </source>
</evidence>
<dbReference type="GO" id="GO:0002949">
    <property type="term" value="P:tRNA threonylcarbamoyladenosine modification"/>
    <property type="evidence" value="ECO:0007669"/>
    <property type="project" value="InterPro"/>
</dbReference>
<comment type="similarity">
    <text evidence="2">Belongs to the TsaE family.</text>
</comment>
<keyword evidence="5" id="KW-0819">tRNA processing</keyword>